<evidence type="ECO:0000313" key="9">
    <source>
        <dbReference type="Proteomes" id="UP000003880"/>
    </source>
</evidence>
<gene>
    <name evidence="8" type="ORF">CIT292_10460</name>
</gene>
<dbReference type="InterPro" id="IPR038488">
    <property type="entry name" value="Integrase_DNA-bd_sf"/>
</dbReference>
<evidence type="ECO:0000259" key="7">
    <source>
        <dbReference type="PROSITE" id="PS51900"/>
    </source>
</evidence>
<dbReference type="InterPro" id="IPR002104">
    <property type="entry name" value="Integrase_catalytic"/>
</dbReference>
<accession>D4BIU3</accession>
<dbReference type="HOGENOM" id="CLU_027562_0_0_6"/>
<evidence type="ECO:0000256" key="5">
    <source>
        <dbReference type="PROSITE-ProRule" id="PRU01248"/>
    </source>
</evidence>
<keyword evidence="3 5" id="KW-0238">DNA-binding</keyword>
<dbReference type="InterPro" id="IPR050808">
    <property type="entry name" value="Phage_Integrase"/>
</dbReference>
<dbReference type="Gene3D" id="1.10.150.130">
    <property type="match status" value="1"/>
</dbReference>
<dbReference type="PANTHER" id="PTHR30629:SF2">
    <property type="entry name" value="PROPHAGE INTEGRASE INTS-RELATED"/>
    <property type="match status" value="1"/>
</dbReference>
<reference evidence="8 9" key="1">
    <citation type="submission" date="2010-02" db="EMBL/GenBank/DDBJ databases">
        <authorList>
            <person name="Weinstock G."/>
            <person name="Sodergren E."/>
            <person name="Clifton S."/>
            <person name="Fulton L."/>
            <person name="Fulton B."/>
            <person name="Courtney L."/>
            <person name="Fronick C."/>
            <person name="Harrison M."/>
            <person name="Strong C."/>
            <person name="Farmer C."/>
            <person name="Delahaunty K."/>
            <person name="Markovic C."/>
            <person name="Hall O."/>
            <person name="Minx P."/>
            <person name="Tomlinson C."/>
            <person name="Mitreva M."/>
            <person name="Nelson J."/>
            <person name="Hou S."/>
            <person name="Wollam A."/>
            <person name="Pepin K.H."/>
            <person name="Johnson M."/>
            <person name="Bhonagiri V."/>
            <person name="Zhang X."/>
            <person name="Suruliraj S."/>
            <person name="Warren W."/>
            <person name="Chinwalla A."/>
            <person name="Mardis E.R."/>
            <person name="Wilson R.K."/>
        </authorList>
    </citation>
    <scope>NUCLEOTIDE SEQUENCE [LARGE SCALE GENOMIC DNA]</scope>
    <source>
        <strain evidence="8 9">ATCC 29220</strain>
    </source>
</reference>
<keyword evidence="4" id="KW-0233">DNA recombination</keyword>
<dbReference type="SUPFAM" id="SSF56349">
    <property type="entry name" value="DNA breaking-rejoining enzymes"/>
    <property type="match status" value="1"/>
</dbReference>
<dbReference type="PROSITE" id="PS51898">
    <property type="entry name" value="TYR_RECOMBINASE"/>
    <property type="match status" value="1"/>
</dbReference>
<comment type="similarity">
    <text evidence="1">Belongs to the 'phage' integrase family.</text>
</comment>
<dbReference type="InterPro" id="IPR053876">
    <property type="entry name" value="Phage_int_M"/>
</dbReference>
<evidence type="ECO:0000256" key="3">
    <source>
        <dbReference type="ARBA" id="ARBA00023125"/>
    </source>
</evidence>
<dbReference type="Pfam" id="PF22022">
    <property type="entry name" value="Phage_int_M"/>
    <property type="match status" value="1"/>
</dbReference>
<dbReference type="CDD" id="cd00801">
    <property type="entry name" value="INT_P4_C"/>
    <property type="match status" value="1"/>
</dbReference>
<dbReference type="PROSITE" id="PS51900">
    <property type="entry name" value="CB"/>
    <property type="match status" value="1"/>
</dbReference>
<dbReference type="PANTHER" id="PTHR30629">
    <property type="entry name" value="PROPHAGE INTEGRASE"/>
    <property type="match status" value="1"/>
</dbReference>
<organism evidence="8 9">
    <name type="scientific">Citrobacter youngae ATCC 29220</name>
    <dbReference type="NCBI Taxonomy" id="500640"/>
    <lineage>
        <taxon>Bacteria</taxon>
        <taxon>Pseudomonadati</taxon>
        <taxon>Pseudomonadota</taxon>
        <taxon>Gammaproteobacteria</taxon>
        <taxon>Enterobacterales</taxon>
        <taxon>Enterobacteriaceae</taxon>
        <taxon>Citrobacter</taxon>
        <taxon>Citrobacter freundii complex</taxon>
    </lineage>
</organism>
<dbReference type="GO" id="GO:0003677">
    <property type="term" value="F:DNA binding"/>
    <property type="evidence" value="ECO:0007669"/>
    <property type="project" value="UniProtKB-UniRule"/>
</dbReference>
<dbReference type="Pfam" id="PF00589">
    <property type="entry name" value="Phage_integrase"/>
    <property type="match status" value="1"/>
</dbReference>
<evidence type="ECO:0000313" key="8">
    <source>
        <dbReference type="EMBL" id="EFE06337.1"/>
    </source>
</evidence>
<dbReference type="RefSeq" id="WP_006687650.1">
    <property type="nucleotide sequence ID" value="NZ_GG730302.1"/>
</dbReference>
<dbReference type="eggNOG" id="COG0582">
    <property type="taxonomic scope" value="Bacteria"/>
</dbReference>
<dbReference type="AlphaFoldDB" id="D4BIU3"/>
<evidence type="ECO:0000256" key="4">
    <source>
        <dbReference type="ARBA" id="ARBA00023172"/>
    </source>
</evidence>
<evidence type="ECO:0000256" key="1">
    <source>
        <dbReference type="ARBA" id="ARBA00008857"/>
    </source>
</evidence>
<dbReference type="InterPro" id="IPR013762">
    <property type="entry name" value="Integrase-like_cat_sf"/>
</dbReference>
<dbReference type="EMBL" id="ABWL02000023">
    <property type="protein sequence ID" value="EFE06337.1"/>
    <property type="molecule type" value="Genomic_DNA"/>
</dbReference>
<evidence type="ECO:0000259" key="6">
    <source>
        <dbReference type="PROSITE" id="PS51898"/>
    </source>
</evidence>
<name>D4BIU3_9ENTR</name>
<feature type="domain" description="Tyr recombinase" evidence="6">
    <location>
        <begin position="202"/>
        <end position="379"/>
    </location>
</feature>
<evidence type="ECO:0000256" key="2">
    <source>
        <dbReference type="ARBA" id="ARBA00022908"/>
    </source>
</evidence>
<comment type="caution">
    <text evidence="8">The sequence shown here is derived from an EMBL/GenBank/DDBJ whole genome shotgun (WGS) entry which is preliminary data.</text>
</comment>
<protein>
    <submittedName>
        <fullName evidence="8">Site-specific recombinase, phage integrase family</fullName>
    </submittedName>
</protein>
<dbReference type="GO" id="GO:0015074">
    <property type="term" value="P:DNA integration"/>
    <property type="evidence" value="ECO:0007669"/>
    <property type="project" value="UniProtKB-KW"/>
</dbReference>
<sequence length="394" mass="45992">MALTNLEIKRAQPKEKAYSLSDGLGLALLIEPNGSKGWRFRYRFDNKARLMSFGSYPLVSLSEAREMRDKSRKLVISGVDPMAERRTQKALREQAKAMTFEVVSREWHRSKADRWTLGYRDEIIKTFEQDVFPFIGQRPMGDITPQELLQVLKRIEQRGALEKTRKVRQRCGEVFRYAIITGRAKYNPAPDLAMALATPKKQNYAWLPANEMPYFIRDLEGYTGSLITRNAAKLVMLTGVRTQEMRFATWDEIDFENALWEIPPERMKMRRPHLVPLSRQVIELLKQLEPITKNFPYIFIGRNSRKKPISKESVNQVIELLGYKGRATGHGFRHTMSTILHEHGFDSAWIETQLAHIDKNSIRGTYNHAQYLEKRREMMQWYADFLGSQKDKFN</sequence>
<feature type="domain" description="Core-binding (CB)" evidence="7">
    <location>
        <begin position="98"/>
        <end position="179"/>
    </location>
</feature>
<dbReference type="Gene3D" id="1.10.443.10">
    <property type="entry name" value="Intergrase catalytic core"/>
    <property type="match status" value="1"/>
</dbReference>
<proteinExistence type="inferred from homology"/>
<dbReference type="Gene3D" id="3.30.160.390">
    <property type="entry name" value="Integrase, DNA-binding domain"/>
    <property type="match status" value="1"/>
</dbReference>
<dbReference type="GO" id="GO:0006310">
    <property type="term" value="P:DNA recombination"/>
    <property type="evidence" value="ECO:0007669"/>
    <property type="project" value="UniProtKB-KW"/>
</dbReference>
<dbReference type="InterPro" id="IPR011010">
    <property type="entry name" value="DNA_brk_join_enz"/>
</dbReference>
<dbReference type="InterPro" id="IPR044068">
    <property type="entry name" value="CB"/>
</dbReference>
<dbReference type="InterPro" id="IPR025166">
    <property type="entry name" value="Integrase_DNA_bind_dom"/>
</dbReference>
<keyword evidence="2" id="KW-0229">DNA integration</keyword>
<dbReference type="Pfam" id="PF13356">
    <property type="entry name" value="Arm-DNA-bind_3"/>
    <property type="match status" value="1"/>
</dbReference>
<dbReference type="Proteomes" id="UP000003880">
    <property type="component" value="Unassembled WGS sequence"/>
</dbReference>
<dbReference type="InterPro" id="IPR010998">
    <property type="entry name" value="Integrase_recombinase_N"/>
</dbReference>